<dbReference type="AlphaFoldDB" id="A0A9P0GV76"/>
<proteinExistence type="predicted"/>
<evidence type="ECO:0000313" key="2">
    <source>
        <dbReference type="Proteomes" id="UP001153737"/>
    </source>
</evidence>
<gene>
    <name evidence="1" type="ORF">PHAECO_LOCUS7537</name>
</gene>
<evidence type="ECO:0000313" key="1">
    <source>
        <dbReference type="EMBL" id="CAH1159996.1"/>
    </source>
</evidence>
<name>A0A9P0GV76_PHACE</name>
<reference evidence="1" key="1">
    <citation type="submission" date="2022-01" db="EMBL/GenBank/DDBJ databases">
        <authorList>
            <person name="King R."/>
        </authorList>
    </citation>
    <scope>NUCLEOTIDE SEQUENCE</scope>
</reference>
<keyword evidence="2" id="KW-1185">Reference proteome</keyword>
<reference evidence="1" key="2">
    <citation type="submission" date="2022-10" db="EMBL/GenBank/DDBJ databases">
        <authorList>
            <consortium name="ENA_rothamsted_submissions"/>
            <consortium name="culmorum"/>
            <person name="King R."/>
        </authorList>
    </citation>
    <scope>NUCLEOTIDE SEQUENCE</scope>
</reference>
<sequence length="402" mass="47053">MWYSKHISIIKIPAIYHKIVAVESILMGKLNDLNLRKNFVLLKNIQQNITGHKSFNPGPTEMPKFKAMKVKKLLNEVDITELVNEQVKAHTHVTNYVKSPMNFSDVFMRNFNCEKTFHGLNISELLNNITNLEILNDFSNNYKRLLDMSSAINQSLDEQAFYLNYFKTVPFGTNANEVFSAKCDQHGSRLLTFTNENGSAIVNFFDWNETETFFVETAVGSIHEVLKLNKFFLHKMGILQQLSEDDYDRRIEFCEIMTARIQNDPNSTKNIWFRYTMNLGTYPNHIKYVTFDEYDYIYVEHQEKRVDIGDGYSDQTYAGELIHFSQNTTFRHHSFLTKGTLFITSFSVNILQKYCLLFIDFNHDINILCKSSEEEFYLHQTIDSEKAVMDQKKISKEDMMKC</sequence>
<organism evidence="1 2">
    <name type="scientific">Phaedon cochleariae</name>
    <name type="common">Mustard beetle</name>
    <dbReference type="NCBI Taxonomy" id="80249"/>
    <lineage>
        <taxon>Eukaryota</taxon>
        <taxon>Metazoa</taxon>
        <taxon>Ecdysozoa</taxon>
        <taxon>Arthropoda</taxon>
        <taxon>Hexapoda</taxon>
        <taxon>Insecta</taxon>
        <taxon>Pterygota</taxon>
        <taxon>Neoptera</taxon>
        <taxon>Endopterygota</taxon>
        <taxon>Coleoptera</taxon>
        <taxon>Polyphaga</taxon>
        <taxon>Cucujiformia</taxon>
        <taxon>Chrysomeloidea</taxon>
        <taxon>Chrysomelidae</taxon>
        <taxon>Chrysomelinae</taxon>
        <taxon>Chrysomelini</taxon>
        <taxon>Phaedon</taxon>
    </lineage>
</organism>
<protein>
    <submittedName>
        <fullName evidence="1">Uncharacterized protein</fullName>
    </submittedName>
</protein>
<accession>A0A9P0GV76</accession>
<dbReference type="EMBL" id="OU896709">
    <property type="protein sequence ID" value="CAH1159996.1"/>
    <property type="molecule type" value="Genomic_DNA"/>
</dbReference>
<dbReference type="Proteomes" id="UP001153737">
    <property type="component" value="Chromosome 3"/>
</dbReference>